<dbReference type="PROSITE" id="PS00479">
    <property type="entry name" value="ZF_DAG_PE_1"/>
    <property type="match status" value="1"/>
</dbReference>
<sequence length="896" mass="102669">MENTINSMELSTNHSLELTTYKSFTYCDICKKLLWGVAKQGYTCTKCGMNIHETCTDLLPSKCIPNPNVIKTHSSSSSPSNSKNSLTLNLSSTSSIIKSLQNNNLMMEATQKIQNTKSLVKEKIHQINNSNEINGIVSAQNNNSSSSSKINSNENINKVNLKENIDNENLLKINDVDNNYSTLETSEEKTIKKFQKNIIILNDKGDNSDSELLSNSNIELNEAHISREFEEDYSEMYPPNILRKRKNKDNDVDVDVDINIDNNDNNRNDSINYNNEEIKIKQNSKEVNKSEKSKEQSEKTPNTKEFNNIELIKTENNDSNDSITSSEINISVSSISKFKTSELTEIIKESTAQNNEITKLKSLKSKPSQSEISSIVVTSTSNKNSSIESSISELESINEDENNINNNKNLNNSKKSLESVEIKILKKNSASENKKEQVHKNKQSKSMAALMKTNQVHSKLEELLKNDTFSFQSKLAEVENEPLSLFSTTPKNTIVFATKIGPVFDIQDKLMDILNWKNTSLSFSVYLIYSILCFQPNLIIYIPIVSIILFLAYIYYRRETGKGKSNNRNDKEEFNHNNKKEKEKEKIKDKDLKSNLNDLLSSLSVKQKANFNPNMVDMKTLQGNIQRLQNMMGSYCSAYDSVIKIWEKLNNTDPLEIRKVLFFSLLGLLGQIILLKFIRIGIIFYIIGTFAFFPQFSIFIIWILTGWLKVALEMFNDIVIRTQNNRNNSKLHTISKKLMKSINDSSSDSESNDYPSNSQRARLYSTLENNELKVQKSIETGQSQKVMEGKIFNAIVVENQRWWVGTGFTDLLLHNDPPNYSTNYNEPKEALPSSLDNYPLPPNYRFLPDESWEIEMDNGDEEGWIYMDNIWRNEGQRKLTSYTRKRIWMRKASFYS</sequence>
<evidence type="ECO:0000256" key="8">
    <source>
        <dbReference type="SAM" id="Phobius"/>
    </source>
</evidence>
<dbReference type="Pfam" id="PF00130">
    <property type="entry name" value="C1_1"/>
    <property type="match status" value="1"/>
</dbReference>
<dbReference type="Proteomes" id="UP000193719">
    <property type="component" value="Unassembled WGS sequence"/>
</dbReference>
<evidence type="ECO:0000256" key="2">
    <source>
        <dbReference type="ARBA" id="ARBA00022692"/>
    </source>
</evidence>
<feature type="domain" description="Phorbol-ester/DAG-type" evidence="9">
    <location>
        <begin position="13"/>
        <end position="63"/>
    </location>
</feature>
<evidence type="ECO:0000256" key="5">
    <source>
        <dbReference type="ARBA" id="ARBA00022989"/>
    </source>
</evidence>
<dbReference type="InterPro" id="IPR002219">
    <property type="entry name" value="PKC_DAG/PE"/>
</dbReference>
<dbReference type="GO" id="GO:0007031">
    <property type="term" value="P:peroxisome organization"/>
    <property type="evidence" value="ECO:0007669"/>
    <property type="project" value="UniProtKB-ARBA"/>
</dbReference>
<evidence type="ECO:0000256" key="3">
    <source>
        <dbReference type="ARBA" id="ARBA00022723"/>
    </source>
</evidence>
<dbReference type="AlphaFoldDB" id="A0A1Y1VGY5"/>
<evidence type="ECO:0000256" key="6">
    <source>
        <dbReference type="ARBA" id="ARBA00023136"/>
    </source>
</evidence>
<feature type="transmembrane region" description="Helical" evidence="8">
    <location>
        <begin position="660"/>
        <end position="687"/>
    </location>
</feature>
<feature type="transmembrane region" description="Helical" evidence="8">
    <location>
        <begin position="538"/>
        <end position="556"/>
    </location>
</feature>
<evidence type="ECO:0000256" key="4">
    <source>
        <dbReference type="ARBA" id="ARBA00022833"/>
    </source>
</evidence>
<feature type="compositionally biased region" description="Basic and acidic residues" evidence="7">
    <location>
        <begin position="282"/>
        <end position="302"/>
    </location>
</feature>
<organism evidence="10 11">
    <name type="scientific">Piromyces finnis</name>
    <dbReference type="NCBI Taxonomy" id="1754191"/>
    <lineage>
        <taxon>Eukaryota</taxon>
        <taxon>Fungi</taxon>
        <taxon>Fungi incertae sedis</taxon>
        <taxon>Chytridiomycota</taxon>
        <taxon>Chytridiomycota incertae sedis</taxon>
        <taxon>Neocallimastigomycetes</taxon>
        <taxon>Neocallimastigales</taxon>
        <taxon>Neocallimastigaceae</taxon>
        <taxon>Piromyces</taxon>
    </lineage>
</organism>
<feature type="transmembrane region" description="Helical" evidence="8">
    <location>
        <begin position="693"/>
        <end position="712"/>
    </location>
</feature>
<dbReference type="EMBL" id="MCFH01000010">
    <property type="protein sequence ID" value="ORX54720.1"/>
    <property type="molecule type" value="Genomic_DNA"/>
</dbReference>
<comment type="caution">
    <text evidence="10">The sequence shown here is derived from an EMBL/GenBank/DDBJ whole genome shotgun (WGS) entry which is preliminary data.</text>
</comment>
<dbReference type="SMART" id="SM00109">
    <property type="entry name" value="C1"/>
    <property type="match status" value="1"/>
</dbReference>
<comment type="subcellular location">
    <subcellularLocation>
        <location evidence="1">Endomembrane system</location>
    </subcellularLocation>
</comment>
<evidence type="ECO:0000256" key="1">
    <source>
        <dbReference type="ARBA" id="ARBA00004308"/>
    </source>
</evidence>
<name>A0A1Y1VGY5_9FUNG</name>
<feature type="region of interest" description="Disordered" evidence="7">
    <location>
        <begin position="562"/>
        <end position="588"/>
    </location>
</feature>
<keyword evidence="2 8" id="KW-0812">Transmembrane</keyword>
<keyword evidence="5 8" id="KW-1133">Transmembrane helix</keyword>
<reference evidence="10 11" key="1">
    <citation type="submission" date="2016-08" db="EMBL/GenBank/DDBJ databases">
        <title>Genomes of anaerobic fungi encode conserved fungal cellulosomes for biomass hydrolysis.</title>
        <authorList>
            <consortium name="DOE Joint Genome Institute"/>
            <person name="Haitjema C.H."/>
            <person name="Gilmore S.P."/>
            <person name="Henske J.K."/>
            <person name="Solomon K.V."/>
            <person name="De Groot R."/>
            <person name="Kuo A."/>
            <person name="Mondo S.J."/>
            <person name="Salamov A.A."/>
            <person name="Labutti K."/>
            <person name="Zhao Z."/>
            <person name="Chiniquy J."/>
            <person name="Barry K."/>
            <person name="Brewer H.M."/>
            <person name="Purvine S.O."/>
            <person name="Wright A.T."/>
            <person name="Boxma B."/>
            <person name="Van Alen T."/>
            <person name="Hackstein J.H."/>
            <person name="Baker S.E."/>
            <person name="Grigoriev I.V."/>
            <person name="O'Malley M.A."/>
        </authorList>
    </citation>
    <scope>NUCLEOTIDE SEQUENCE [LARGE SCALE GENOMIC DNA]</scope>
    <source>
        <strain evidence="11">finn</strain>
    </source>
</reference>
<gene>
    <name evidence="10" type="ORF">BCR36DRAFT_581608</name>
</gene>
<dbReference type="PROSITE" id="PS50081">
    <property type="entry name" value="ZF_DAG_PE_2"/>
    <property type="match status" value="1"/>
</dbReference>
<dbReference type="PANTHER" id="PTHR31679:SF2">
    <property type="entry name" value="PEROXISOMAL MEMBRANE PROTEIN PEX30-RELATED"/>
    <property type="match status" value="1"/>
</dbReference>
<reference evidence="10 11" key="2">
    <citation type="submission" date="2016-08" db="EMBL/GenBank/DDBJ databases">
        <title>Pervasive Adenine N6-methylation of Active Genes in Fungi.</title>
        <authorList>
            <consortium name="DOE Joint Genome Institute"/>
            <person name="Mondo S.J."/>
            <person name="Dannebaum R.O."/>
            <person name="Kuo R.C."/>
            <person name="Labutti K."/>
            <person name="Haridas S."/>
            <person name="Kuo A."/>
            <person name="Salamov A."/>
            <person name="Ahrendt S.R."/>
            <person name="Lipzen A."/>
            <person name="Sullivan W."/>
            <person name="Andreopoulos W.B."/>
            <person name="Clum A."/>
            <person name="Lindquist E."/>
            <person name="Daum C."/>
            <person name="Ramamoorthy G.K."/>
            <person name="Gryganskyi A."/>
            <person name="Culley D."/>
            <person name="Magnuson J.K."/>
            <person name="James T.Y."/>
            <person name="O'Malley M.A."/>
            <person name="Stajich J.E."/>
            <person name="Spatafora J.W."/>
            <person name="Visel A."/>
            <person name="Grigoriev I.V."/>
        </authorList>
    </citation>
    <scope>NUCLEOTIDE SEQUENCE [LARGE SCALE GENOMIC DNA]</scope>
    <source>
        <strain evidence="11">finn</strain>
    </source>
</reference>
<dbReference type="STRING" id="1754191.A0A1Y1VGY5"/>
<feature type="region of interest" description="Disordered" evidence="7">
    <location>
        <begin position="282"/>
        <end position="305"/>
    </location>
</feature>
<dbReference type="GO" id="GO:0012505">
    <property type="term" value="C:endomembrane system"/>
    <property type="evidence" value="ECO:0007669"/>
    <property type="project" value="UniProtKB-SubCell"/>
</dbReference>
<dbReference type="InterPro" id="IPR052646">
    <property type="entry name" value="Peroxisomal_PEX28-32"/>
</dbReference>
<protein>
    <recommendedName>
        <fullName evidence="9">Phorbol-ester/DAG-type domain-containing protein</fullName>
    </recommendedName>
</protein>
<keyword evidence="3" id="KW-0479">Metal-binding</keyword>
<dbReference type="InterPro" id="IPR046349">
    <property type="entry name" value="C1-like_sf"/>
</dbReference>
<proteinExistence type="predicted"/>
<dbReference type="GO" id="GO:0005778">
    <property type="term" value="C:peroxisomal membrane"/>
    <property type="evidence" value="ECO:0007669"/>
    <property type="project" value="TreeGrafter"/>
</dbReference>
<evidence type="ECO:0000259" key="9">
    <source>
        <dbReference type="PROSITE" id="PS50081"/>
    </source>
</evidence>
<dbReference type="SUPFAM" id="SSF57889">
    <property type="entry name" value="Cysteine-rich domain"/>
    <property type="match status" value="1"/>
</dbReference>
<dbReference type="InterPro" id="IPR010482">
    <property type="entry name" value="TECPR1-like_DysF"/>
</dbReference>
<evidence type="ECO:0000313" key="11">
    <source>
        <dbReference type="Proteomes" id="UP000193719"/>
    </source>
</evidence>
<keyword evidence="4" id="KW-0862">Zinc</keyword>
<dbReference type="CDD" id="cd20810">
    <property type="entry name" value="C1_VAV"/>
    <property type="match status" value="1"/>
</dbReference>
<dbReference type="PANTHER" id="PTHR31679">
    <property type="entry name" value="PEROXISOMAL MEMBRANE PROTEIN PEX30-RELATED"/>
    <property type="match status" value="1"/>
</dbReference>
<dbReference type="GO" id="GO:0046872">
    <property type="term" value="F:metal ion binding"/>
    <property type="evidence" value="ECO:0007669"/>
    <property type="project" value="UniProtKB-KW"/>
</dbReference>
<keyword evidence="6 8" id="KW-0472">Membrane</keyword>
<dbReference type="Gene3D" id="3.30.60.20">
    <property type="match status" value="1"/>
</dbReference>
<dbReference type="OrthoDB" id="2151855at2759"/>
<keyword evidence="11" id="KW-1185">Reference proteome</keyword>
<accession>A0A1Y1VGY5</accession>
<evidence type="ECO:0000256" key="7">
    <source>
        <dbReference type="SAM" id="MobiDB-lite"/>
    </source>
</evidence>
<evidence type="ECO:0000313" key="10">
    <source>
        <dbReference type="EMBL" id="ORX54720.1"/>
    </source>
</evidence>
<dbReference type="Pfam" id="PF06398">
    <property type="entry name" value="Pex24p"/>
    <property type="match status" value="1"/>
</dbReference>